<name>A0A8W8JNK9_MAGGI</name>
<accession>A0A8W8JNK9</accession>
<protein>
    <submittedName>
        <fullName evidence="1">Uncharacterized protein</fullName>
    </submittedName>
</protein>
<organism evidence="1 2">
    <name type="scientific">Magallana gigas</name>
    <name type="common">Pacific oyster</name>
    <name type="synonym">Crassostrea gigas</name>
    <dbReference type="NCBI Taxonomy" id="29159"/>
    <lineage>
        <taxon>Eukaryota</taxon>
        <taxon>Metazoa</taxon>
        <taxon>Spiralia</taxon>
        <taxon>Lophotrochozoa</taxon>
        <taxon>Mollusca</taxon>
        <taxon>Bivalvia</taxon>
        <taxon>Autobranchia</taxon>
        <taxon>Pteriomorphia</taxon>
        <taxon>Ostreida</taxon>
        <taxon>Ostreoidea</taxon>
        <taxon>Ostreidae</taxon>
        <taxon>Magallana</taxon>
    </lineage>
</organism>
<evidence type="ECO:0000313" key="1">
    <source>
        <dbReference type="EnsemblMetazoa" id="G19548.1:cds"/>
    </source>
</evidence>
<keyword evidence="2" id="KW-1185">Reference proteome</keyword>
<evidence type="ECO:0000313" key="2">
    <source>
        <dbReference type="Proteomes" id="UP000005408"/>
    </source>
</evidence>
<dbReference type="AlphaFoldDB" id="A0A8W8JNK9"/>
<proteinExistence type="predicted"/>
<sequence>MELIFCLACGYSTDAVSWNKAAERMDCQSIKQNCSGLNPQQHVFQYHCVVNGWMNATLEVCAFNRSILGYCTEFNTRGAMIQDHYATDCTNHEPPCPSNYNSAEAYKYPTCYNLARQTRLISQDNSTSSTARLVGNTAMVFASIIFGVFL</sequence>
<dbReference type="Proteomes" id="UP000005408">
    <property type="component" value="Unassembled WGS sequence"/>
</dbReference>
<dbReference type="EnsemblMetazoa" id="G19548.1">
    <property type="protein sequence ID" value="G19548.1:cds"/>
    <property type="gene ID" value="G19548"/>
</dbReference>
<reference evidence="1" key="1">
    <citation type="submission" date="2022-08" db="UniProtKB">
        <authorList>
            <consortium name="EnsemblMetazoa"/>
        </authorList>
    </citation>
    <scope>IDENTIFICATION</scope>
    <source>
        <strain evidence="1">05x7-T-G4-1.051#20</strain>
    </source>
</reference>